<evidence type="ECO:0000313" key="6">
    <source>
        <dbReference type="Proteomes" id="UP000660024"/>
    </source>
</evidence>
<dbReference type="Proteomes" id="UP000660024">
    <property type="component" value="Unassembled WGS sequence"/>
</dbReference>
<dbReference type="SMART" id="SM00028">
    <property type="entry name" value="TPR"/>
    <property type="match status" value="4"/>
</dbReference>
<accession>A0ABS1BG37</accession>
<evidence type="ECO:0000256" key="3">
    <source>
        <dbReference type="SAM" id="SignalP"/>
    </source>
</evidence>
<organism evidence="5 6">
    <name type="scientific">Pedobacter segetis</name>
    <dbReference type="NCBI Taxonomy" id="2793069"/>
    <lineage>
        <taxon>Bacteria</taxon>
        <taxon>Pseudomonadati</taxon>
        <taxon>Bacteroidota</taxon>
        <taxon>Sphingobacteriia</taxon>
        <taxon>Sphingobacteriales</taxon>
        <taxon>Sphingobacteriaceae</taxon>
        <taxon>Pedobacter</taxon>
    </lineage>
</organism>
<dbReference type="Gene3D" id="1.25.40.10">
    <property type="entry name" value="Tetratricopeptide repeat domain"/>
    <property type="match status" value="2"/>
</dbReference>
<feature type="signal peptide" evidence="3">
    <location>
        <begin position="1"/>
        <end position="18"/>
    </location>
</feature>
<dbReference type="InterPro" id="IPR024983">
    <property type="entry name" value="CHAT_dom"/>
</dbReference>
<feature type="repeat" description="TPR" evidence="1">
    <location>
        <begin position="286"/>
        <end position="319"/>
    </location>
</feature>
<evidence type="ECO:0000259" key="4">
    <source>
        <dbReference type="Pfam" id="PF12770"/>
    </source>
</evidence>
<keyword evidence="2" id="KW-1133">Transmembrane helix</keyword>
<feature type="transmembrane region" description="Helical" evidence="2">
    <location>
        <begin position="864"/>
        <end position="883"/>
    </location>
</feature>
<gene>
    <name evidence="5" type="ORF">I5M32_02180</name>
</gene>
<dbReference type="Pfam" id="PF12770">
    <property type="entry name" value="CHAT"/>
    <property type="match status" value="1"/>
</dbReference>
<dbReference type="PANTHER" id="PTHR10098">
    <property type="entry name" value="RAPSYN-RELATED"/>
    <property type="match status" value="1"/>
</dbReference>
<name>A0ABS1BG37_9SPHI</name>
<keyword evidence="1" id="KW-0802">TPR repeat</keyword>
<keyword evidence="2" id="KW-0472">Membrane</keyword>
<comment type="caution">
    <text evidence="5">The sequence shown here is derived from an EMBL/GenBank/DDBJ whole genome shotgun (WGS) entry which is preliminary data.</text>
</comment>
<feature type="domain" description="CHAT" evidence="4">
    <location>
        <begin position="593"/>
        <end position="846"/>
    </location>
</feature>
<protein>
    <submittedName>
        <fullName evidence="5">CHAT domain-containing protein</fullName>
    </submittedName>
</protein>
<proteinExistence type="predicted"/>
<dbReference type="EMBL" id="JAEHFY010000002">
    <property type="protein sequence ID" value="MBK0381756.1"/>
    <property type="molecule type" value="Genomic_DNA"/>
</dbReference>
<dbReference type="InterPro" id="IPR011990">
    <property type="entry name" value="TPR-like_helical_dom_sf"/>
</dbReference>
<keyword evidence="2" id="KW-0812">Transmembrane</keyword>
<dbReference type="SUPFAM" id="SSF48452">
    <property type="entry name" value="TPR-like"/>
    <property type="match status" value="2"/>
</dbReference>
<dbReference type="InterPro" id="IPR019734">
    <property type="entry name" value="TPR_rpt"/>
</dbReference>
<evidence type="ECO:0000256" key="2">
    <source>
        <dbReference type="SAM" id="Phobius"/>
    </source>
</evidence>
<evidence type="ECO:0000256" key="1">
    <source>
        <dbReference type="PROSITE-ProRule" id="PRU00339"/>
    </source>
</evidence>
<keyword evidence="6" id="KW-1185">Reference proteome</keyword>
<sequence>MKKILSLLFVIAALNGYAQNEVLLKSKLNSFKADDNLAAWIDYRIDYATEKPAERLDLLLSTEKKAWRKAESSEEKEALLYLYINQGYYSLYNGDILGSIDCYEKAYDYQQKNKLVADVEEYILKPLSNNYTRLGDYGRAIYIQNKSLALAILNKNKSLAASIYSNLSTSYKSQNQIEKAEKAVIKGLAFADKKQPNYGLLLSNYADIKNEQQKYDAAFKLISQSISFLKSQKNNELTDYWLLSAYTLAGNIQFNRDNYSSAQSFYNAAIKLIDDKFKEGRNREKAQIFNQLGKIKMKQKQFKTALNYFDQSLKLMVPSFAPKGLKELPLETNLYAENRIEEALLGKADALENLKLYKASLDADLMAFEVSEKLRKEFTYSGSKETLQKEGKKLAEKIIDKCYALYQETKDQQFANKILLMSEMSKARLLMDDIRDNERRIAATGKNNLYQQKIKVSQSINYYQKQYQEKADPKLSKKISDLNFQLSAIQKQLNVKGFDEKIAIHQLLNKIDKDKKVLIFFFGEQTIYSLIAEKGKVLTITKTENATKIKAEINDFMKGYFFNGPSKMINNPQLFYQRSNQIFEDLFSKINLKNIGNLVIVKDGVLNYLPFESLITDQKYNPNIASWPYLINKLAISYGFSLQTLVQQNQKGLKPFNNFTGIFLSNTGSGKTEINAVKKEYHQVKNLVKGKFLLNDAANLKDFKQSLNNSNVLHISSHAYVKDNETPVLELYKSKFYLFELANQGHLPSLVVLSACQTSDGELVAGEGVMSMTRGFIAAGTKGVISGLWNVNDESASKLMKLFYENLLKTQNPQTSLRNAKLTWIYNQKNKIYALPYYWDSLIFAGQNPNIKLAKNNHFFKDNFILLLIGGVIIVLVSFLSSLKFR</sequence>
<reference evidence="5 6" key="1">
    <citation type="submission" date="2020-12" db="EMBL/GenBank/DDBJ databases">
        <title>Bacterial novel species Pedobacter sp. SD-b isolated from soil.</title>
        <authorList>
            <person name="Jung H.-Y."/>
        </authorList>
    </citation>
    <scope>NUCLEOTIDE SEQUENCE [LARGE SCALE GENOMIC DNA]</scope>
    <source>
        <strain evidence="5 6">SD-b</strain>
    </source>
</reference>
<dbReference type="RefSeq" id="WP_200584535.1">
    <property type="nucleotide sequence ID" value="NZ_JAEHFY010000002.1"/>
</dbReference>
<evidence type="ECO:0000313" key="5">
    <source>
        <dbReference type="EMBL" id="MBK0381756.1"/>
    </source>
</evidence>
<feature type="chain" id="PRO_5047014383" evidence="3">
    <location>
        <begin position="19"/>
        <end position="886"/>
    </location>
</feature>
<dbReference type="PROSITE" id="PS50005">
    <property type="entry name" value="TPR"/>
    <property type="match status" value="1"/>
</dbReference>
<keyword evidence="3" id="KW-0732">Signal</keyword>